<gene>
    <name evidence="1" type="ORF">LCGC14_1947260</name>
</gene>
<dbReference type="EMBL" id="LAZR01021186">
    <property type="protein sequence ID" value="KKL86188.1"/>
    <property type="molecule type" value="Genomic_DNA"/>
</dbReference>
<feature type="non-terminal residue" evidence="1">
    <location>
        <position position="1"/>
    </location>
</feature>
<dbReference type="AlphaFoldDB" id="A0A0F9FIU0"/>
<evidence type="ECO:0000313" key="1">
    <source>
        <dbReference type="EMBL" id="KKL86188.1"/>
    </source>
</evidence>
<reference evidence="1" key="1">
    <citation type="journal article" date="2015" name="Nature">
        <title>Complex archaea that bridge the gap between prokaryotes and eukaryotes.</title>
        <authorList>
            <person name="Spang A."/>
            <person name="Saw J.H."/>
            <person name="Jorgensen S.L."/>
            <person name="Zaremba-Niedzwiedzka K."/>
            <person name="Martijn J."/>
            <person name="Lind A.E."/>
            <person name="van Eijk R."/>
            <person name="Schleper C."/>
            <person name="Guy L."/>
            <person name="Ettema T.J."/>
        </authorList>
    </citation>
    <scope>NUCLEOTIDE SEQUENCE</scope>
</reference>
<proteinExistence type="predicted"/>
<organism evidence="1">
    <name type="scientific">marine sediment metagenome</name>
    <dbReference type="NCBI Taxonomy" id="412755"/>
    <lineage>
        <taxon>unclassified sequences</taxon>
        <taxon>metagenomes</taxon>
        <taxon>ecological metagenomes</taxon>
    </lineage>
</organism>
<name>A0A0F9FIU0_9ZZZZ</name>
<comment type="caution">
    <text evidence="1">The sequence shown here is derived from an EMBL/GenBank/DDBJ whole genome shotgun (WGS) entry which is preliminary data.</text>
</comment>
<protein>
    <submittedName>
        <fullName evidence="1">Uncharacterized protein</fullName>
    </submittedName>
</protein>
<sequence>ASVTQSLGTSALPAVPDLNGCTVVLNGTPISSAYTTPTLFFGDGSGLRYIILDPRASPFRARADTHKVTTSADAYMSELRFTEPVDLTEIVVRTSSDMASGDEFQISLIVNGTGDDVDVGPPARGSGTRHARTIDRHNVTDVTVHVNWTATDATDRVPPAIHSIELFGKPSVGEVE</sequence>
<accession>A0A0F9FIU0</accession>